<dbReference type="Proteomes" id="UP000198857">
    <property type="component" value="Unassembled WGS sequence"/>
</dbReference>
<dbReference type="OrthoDB" id="5196432at2"/>
<name>A0A1I5RPQ1_9ACTN</name>
<protein>
    <submittedName>
        <fullName evidence="1">Uncharacterized protein</fullName>
    </submittedName>
</protein>
<sequence>MTSPDAAALGRERAAALLDHLAAGDPAAADAVLAGVDEVRELVYVGAALTSLSRAEARGLPPAQRAQANTRQVDLGAARDAVRSDPAGLRAWLRRSAEELLLLRSLRAAADRVAG</sequence>
<accession>A0A1I5RPQ1</accession>
<dbReference type="AlphaFoldDB" id="A0A1I5RPQ1"/>
<reference evidence="2" key="1">
    <citation type="submission" date="2016-10" db="EMBL/GenBank/DDBJ databases">
        <authorList>
            <person name="Varghese N."/>
            <person name="Submissions S."/>
        </authorList>
    </citation>
    <scope>NUCLEOTIDE SEQUENCE [LARGE SCALE GENOMIC DNA]</scope>
    <source>
        <strain evidence="2">DSM 44208</strain>
    </source>
</reference>
<proteinExistence type="predicted"/>
<organism evidence="1 2">
    <name type="scientific">Geodermatophilus dictyosporus</name>
    <dbReference type="NCBI Taxonomy" id="1523247"/>
    <lineage>
        <taxon>Bacteria</taxon>
        <taxon>Bacillati</taxon>
        <taxon>Actinomycetota</taxon>
        <taxon>Actinomycetes</taxon>
        <taxon>Geodermatophilales</taxon>
        <taxon>Geodermatophilaceae</taxon>
        <taxon>Geodermatophilus</taxon>
    </lineage>
</organism>
<keyword evidence="2" id="KW-1185">Reference proteome</keyword>
<gene>
    <name evidence="1" type="ORF">SAMN05660464_3645</name>
</gene>
<evidence type="ECO:0000313" key="1">
    <source>
        <dbReference type="EMBL" id="SFP60380.1"/>
    </source>
</evidence>
<evidence type="ECO:0000313" key="2">
    <source>
        <dbReference type="Proteomes" id="UP000198857"/>
    </source>
</evidence>
<dbReference type="RefSeq" id="WP_091112276.1">
    <property type="nucleotide sequence ID" value="NZ_FOWQ01000006.1"/>
</dbReference>
<dbReference type="EMBL" id="FOWQ01000006">
    <property type="protein sequence ID" value="SFP60380.1"/>
    <property type="molecule type" value="Genomic_DNA"/>
</dbReference>
<dbReference type="STRING" id="1523247.SAMN05660464_3645"/>